<dbReference type="AlphaFoldDB" id="A0A6I9SBJ1"/>
<proteinExistence type="predicted"/>
<evidence type="ECO:0000313" key="2">
    <source>
        <dbReference type="Proteomes" id="UP000504607"/>
    </source>
</evidence>
<dbReference type="RefSeq" id="XP_010940475.1">
    <property type="nucleotide sequence ID" value="XM_010942173.3"/>
</dbReference>
<dbReference type="PANTHER" id="PTHR33740:SF3">
    <property type="entry name" value="GPI-ANCHORED ADHESIN-LIKE PROTEIN"/>
    <property type="match status" value="1"/>
</dbReference>
<evidence type="ECO:0000256" key="1">
    <source>
        <dbReference type="SAM" id="Coils"/>
    </source>
</evidence>
<evidence type="ECO:0000313" key="4">
    <source>
        <dbReference type="RefSeq" id="XP_010940475.1"/>
    </source>
</evidence>
<dbReference type="OrthoDB" id="2020668at2759"/>
<organism evidence="4">
    <name type="scientific">Elaeis guineensis var. tenera</name>
    <name type="common">Oil palm</name>
    <dbReference type="NCBI Taxonomy" id="51953"/>
    <lineage>
        <taxon>Eukaryota</taxon>
        <taxon>Viridiplantae</taxon>
        <taxon>Streptophyta</taxon>
        <taxon>Embryophyta</taxon>
        <taxon>Tracheophyta</taxon>
        <taxon>Spermatophyta</taxon>
        <taxon>Magnoliopsida</taxon>
        <taxon>Liliopsida</taxon>
        <taxon>Arecaceae</taxon>
        <taxon>Arecoideae</taxon>
        <taxon>Cocoseae</taxon>
        <taxon>Elaeidinae</taxon>
        <taxon>Elaeis</taxon>
    </lineage>
</organism>
<protein>
    <submittedName>
        <fullName evidence="3 4">Uncharacterized protein LOC105059037 isoform X1</fullName>
    </submittedName>
</protein>
<keyword evidence="2" id="KW-1185">Reference proteome</keyword>
<name>A0A6I9SBJ1_ELAGV</name>
<evidence type="ECO:0000313" key="3">
    <source>
        <dbReference type="RefSeq" id="XP_010940474.1"/>
    </source>
</evidence>
<gene>
    <name evidence="3 4" type="primary">LOC105059037</name>
</gene>
<dbReference type="RefSeq" id="XP_010940474.1">
    <property type="nucleotide sequence ID" value="XM_010942172.3"/>
</dbReference>
<dbReference type="Proteomes" id="UP000504607">
    <property type="component" value="Chromosome 16"/>
</dbReference>
<reference evidence="3 4" key="1">
    <citation type="submission" date="2022-04" db="UniProtKB">
        <authorList>
            <consortium name="RefSeq"/>
        </authorList>
    </citation>
    <scope>IDENTIFICATION</scope>
</reference>
<sequence>MASLRAPPSSFQLRLGRGSREISSVVLRIRMRPPHRRIRLVCAAGAAAIDGGKSHSWADGDPRPDCFSGWSAPPEISGSKKKGGLGRILEAGLVGIFLAAGVTFTSLHLKSGTGVKQEMKSLTTEQEVLLSSDDQGTQVDLVGNGSYAVLSDKEGNMEDCKSQHDRAFTVPPGKVVVPPVVDQVQGQALRALQVLKVIEDDVQPGDLCTRREYARWLVAASSSLSRYACSKVYPAMYIENMTELAFDDVTPDDPDFALIQGLAEAGLISSKLSSEDAVLFSPESYLHCSPLSRQDLVSWKMALEEKLLPEVDINHLYQCSGFIDIDKINPDAWPALVADLSAGDQSITALAFGFTRLFQPNKPVTKAQAAIAIASGDTAEAISDELARIEAESLAERVVNADTALVDQVKQDLNASYEKDCAIEREKINALEKLAEEARVELEKLRTEREEKNDALMCGRAAVEAEMEALSRLRLEVEEQLLSLLNDKIEISLEKDRISKLRKEAERENQVIARLEYELEVERKALSMARCWAEEEAKRARKQARDLEEARKQREKYGVEVIVDEDLQDDASTGLTWLGAWKPPPMEGMITRAEKIVEKLKAMAAELKLKSNIVIEKFIQKIVSLIRALKRSVSNASKYVQEIHSTIISKARKSVNELCYNASGLSPSVVHRARRTVEDCREGLEIIRQKFKS</sequence>
<feature type="coiled-coil region" evidence="1">
    <location>
        <begin position="414"/>
        <end position="560"/>
    </location>
</feature>
<accession>A0A6I9SBJ1</accession>
<keyword evidence="1" id="KW-0175">Coiled coil</keyword>
<dbReference type="PANTHER" id="PTHR33740">
    <property type="entry name" value="GPI-ANCHORED ADHESIN-LIKE PROTEIN"/>
    <property type="match status" value="1"/>
</dbReference>